<evidence type="ECO:0000313" key="4">
    <source>
        <dbReference type="Proteomes" id="UP000663838"/>
    </source>
</evidence>
<feature type="domain" description="Methyltransferase type 11" evidence="2">
    <location>
        <begin position="88"/>
        <end position="190"/>
    </location>
</feature>
<sequence>MGRCIKVLFGSLSFIVALIAIGIGYLKIDEVFRQKCTLKYFIEFYAFIVFFLVFAKFKNIVSNINDPAMMNLRCNQLLRHFDVKGHILEIGAGTGINFPCLYNNTNIESYTGLEPNVEMHSYFYNFIQQWDISFGVRLSNNPATNMFHIESNTIDTIIMTLVLCSIPDPLPQQVLLEAHRVLKPGGTFIFFEHVIADSQTDPFIYGLQKTIEPLWVIIGDGCRFKPITNYFDSVKNLYSKVEYEYSDIPMPVFFFKDAVKGKLTK</sequence>
<name>A0A821KYD7_9BILA</name>
<dbReference type="InterPro" id="IPR029063">
    <property type="entry name" value="SAM-dependent_MTases_sf"/>
</dbReference>
<feature type="transmembrane region" description="Helical" evidence="1">
    <location>
        <begin position="7"/>
        <end position="26"/>
    </location>
</feature>
<dbReference type="PANTHER" id="PTHR45036:SF1">
    <property type="entry name" value="METHYLTRANSFERASE LIKE 7A"/>
    <property type="match status" value="1"/>
</dbReference>
<dbReference type="EMBL" id="CAJOBS010001561">
    <property type="protein sequence ID" value="CAF4741682.1"/>
    <property type="molecule type" value="Genomic_DNA"/>
</dbReference>
<feature type="transmembrane region" description="Helical" evidence="1">
    <location>
        <begin position="38"/>
        <end position="55"/>
    </location>
</feature>
<dbReference type="InterPro" id="IPR052356">
    <property type="entry name" value="Thiol_S-MT"/>
</dbReference>
<proteinExistence type="predicted"/>
<reference evidence="3" key="1">
    <citation type="submission" date="2021-02" db="EMBL/GenBank/DDBJ databases">
        <authorList>
            <person name="Nowell W R."/>
        </authorList>
    </citation>
    <scope>NUCLEOTIDE SEQUENCE</scope>
</reference>
<dbReference type="Gene3D" id="3.40.50.150">
    <property type="entry name" value="Vaccinia Virus protein VP39"/>
    <property type="match status" value="1"/>
</dbReference>
<accession>A0A821KYD7</accession>
<dbReference type="Pfam" id="PF08241">
    <property type="entry name" value="Methyltransf_11"/>
    <property type="match status" value="1"/>
</dbReference>
<gene>
    <name evidence="3" type="ORF">TOA249_LOCUS19718</name>
</gene>
<dbReference type="InterPro" id="IPR013216">
    <property type="entry name" value="Methyltransf_11"/>
</dbReference>
<evidence type="ECO:0000313" key="3">
    <source>
        <dbReference type="EMBL" id="CAF4741682.1"/>
    </source>
</evidence>
<keyword evidence="1" id="KW-0812">Transmembrane</keyword>
<comment type="caution">
    <text evidence="3">The sequence shown here is derived from an EMBL/GenBank/DDBJ whole genome shotgun (WGS) entry which is preliminary data.</text>
</comment>
<keyword evidence="1" id="KW-0472">Membrane</keyword>
<dbReference type="Proteomes" id="UP000663838">
    <property type="component" value="Unassembled WGS sequence"/>
</dbReference>
<dbReference type="PANTHER" id="PTHR45036">
    <property type="entry name" value="METHYLTRANSFERASE LIKE 7B"/>
    <property type="match status" value="1"/>
</dbReference>
<dbReference type="GO" id="GO:0008757">
    <property type="term" value="F:S-adenosylmethionine-dependent methyltransferase activity"/>
    <property type="evidence" value="ECO:0007669"/>
    <property type="project" value="InterPro"/>
</dbReference>
<evidence type="ECO:0000259" key="2">
    <source>
        <dbReference type="Pfam" id="PF08241"/>
    </source>
</evidence>
<protein>
    <recommendedName>
        <fullName evidence="2">Methyltransferase type 11 domain-containing protein</fullName>
    </recommendedName>
</protein>
<organism evidence="3 4">
    <name type="scientific">Rotaria socialis</name>
    <dbReference type="NCBI Taxonomy" id="392032"/>
    <lineage>
        <taxon>Eukaryota</taxon>
        <taxon>Metazoa</taxon>
        <taxon>Spiralia</taxon>
        <taxon>Gnathifera</taxon>
        <taxon>Rotifera</taxon>
        <taxon>Eurotatoria</taxon>
        <taxon>Bdelloidea</taxon>
        <taxon>Philodinida</taxon>
        <taxon>Philodinidae</taxon>
        <taxon>Rotaria</taxon>
    </lineage>
</organism>
<dbReference type="CDD" id="cd02440">
    <property type="entry name" value="AdoMet_MTases"/>
    <property type="match status" value="1"/>
</dbReference>
<dbReference type="SUPFAM" id="SSF53335">
    <property type="entry name" value="S-adenosyl-L-methionine-dependent methyltransferases"/>
    <property type="match status" value="1"/>
</dbReference>
<keyword evidence="1" id="KW-1133">Transmembrane helix</keyword>
<evidence type="ECO:0000256" key="1">
    <source>
        <dbReference type="SAM" id="Phobius"/>
    </source>
</evidence>
<dbReference type="AlphaFoldDB" id="A0A821KYD7"/>